<sequence length="264" mass="29390">MTNNIKEKITVDLQEARDAGRLRTETIREIVKTAVSEVADEFQAGSSDLNNLVKDAVSAVVENCQDKGGEIKEEVTVAIEGALEAVNSKRHEMIVKTQSELKQIQVKLEHEEEELQQEVDGILADIKQTSQEKSDFIKDAISSAINTIQNSEEVTLLKKRYAQLQAQVAVIRANLAARYGGRSGEIQDYLDEAKTWYNQALPQPETVVTQVKEKHSQIENKLSAAGVAIAKKEDELRQSLRELLLATADLFKNQESASKETEVK</sequence>
<dbReference type="GO" id="GO:0016301">
    <property type="term" value="F:kinase activity"/>
    <property type="evidence" value="ECO:0007669"/>
    <property type="project" value="UniProtKB-KW"/>
</dbReference>
<name>A0ABZ2UV31_9CYAN</name>
<proteinExistence type="predicted"/>
<keyword evidence="2" id="KW-0808">Transferase</keyword>
<evidence type="ECO:0000313" key="2">
    <source>
        <dbReference type="EMBL" id="WZB87415.1"/>
    </source>
</evidence>
<gene>
    <name evidence="2" type="ORF">WJM97_18870</name>
</gene>
<keyword evidence="2" id="KW-0418">Kinase</keyword>
<feature type="coiled-coil region" evidence="1">
    <location>
        <begin position="94"/>
        <end position="174"/>
    </location>
</feature>
<keyword evidence="1" id="KW-0175">Coiled coil</keyword>
<evidence type="ECO:0000313" key="3">
    <source>
        <dbReference type="Proteomes" id="UP001483337"/>
    </source>
</evidence>
<dbReference type="EMBL" id="CP150886">
    <property type="protein sequence ID" value="WZB87415.1"/>
    <property type="molecule type" value="Genomic_DNA"/>
</dbReference>
<keyword evidence="3" id="KW-1185">Reference proteome</keyword>
<protein>
    <submittedName>
        <fullName evidence="2">Histidine kinase</fullName>
    </submittedName>
</protein>
<dbReference type="RefSeq" id="WP_353930328.1">
    <property type="nucleotide sequence ID" value="NZ_CP150886.1"/>
</dbReference>
<dbReference type="SUPFAM" id="SSF58113">
    <property type="entry name" value="Apolipoprotein A-I"/>
    <property type="match status" value="1"/>
</dbReference>
<accession>A0ABZ2UV31</accession>
<organism evidence="2 3">
    <name type="scientific">Okeanomitos corallinicola TIOX110</name>
    <dbReference type="NCBI Taxonomy" id="3133117"/>
    <lineage>
        <taxon>Bacteria</taxon>
        <taxon>Bacillati</taxon>
        <taxon>Cyanobacteriota</taxon>
        <taxon>Cyanophyceae</taxon>
        <taxon>Nostocales</taxon>
        <taxon>Aphanizomenonaceae</taxon>
        <taxon>Okeanomitos</taxon>
    </lineage>
</organism>
<reference evidence="2 3" key="1">
    <citation type="submission" date="2024-04" db="EMBL/GenBank/DDBJ databases">
        <title>Okeanomitos corallinicola gen. &amp; sp. nov. (Nostocales, Cyanobacteria), a new toxic marine heterocyst-forming cyanobacterium from a coral reef.</title>
        <authorList>
            <person name="Li H."/>
            <person name="Li R."/>
            <person name="Kang J."/>
            <person name="Hii K.S."/>
            <person name="Mohamed H.F."/>
            <person name="Xu X."/>
            <person name="Luo Z."/>
        </authorList>
    </citation>
    <scope>NUCLEOTIDE SEQUENCE [LARGE SCALE GENOMIC DNA]</scope>
    <source>
        <strain evidence="2 3">TIOX110</strain>
    </source>
</reference>
<dbReference type="Proteomes" id="UP001483337">
    <property type="component" value="Chromosome"/>
</dbReference>
<evidence type="ECO:0000256" key="1">
    <source>
        <dbReference type="SAM" id="Coils"/>
    </source>
</evidence>